<dbReference type="InterPro" id="IPR033913">
    <property type="entry name" value="MTH1175_dom"/>
</dbReference>
<dbReference type="SUPFAM" id="SSF52540">
    <property type="entry name" value="P-loop containing nucleoside triphosphate hydrolases"/>
    <property type="match status" value="1"/>
</dbReference>
<dbReference type="GO" id="GO:0016887">
    <property type="term" value="F:ATP hydrolysis activity"/>
    <property type="evidence" value="ECO:0007669"/>
    <property type="project" value="UniProtKB-UniRule"/>
</dbReference>
<dbReference type="GO" id="GO:0046872">
    <property type="term" value="F:metal ion binding"/>
    <property type="evidence" value="ECO:0007669"/>
    <property type="project" value="UniProtKB-KW"/>
</dbReference>
<dbReference type="GO" id="GO:0016226">
    <property type="term" value="P:iron-sulfur cluster assembly"/>
    <property type="evidence" value="ECO:0007669"/>
    <property type="project" value="InterPro"/>
</dbReference>
<gene>
    <name evidence="8" type="ORF">C0601_12655</name>
</gene>
<dbReference type="GO" id="GO:0005524">
    <property type="term" value="F:ATP binding"/>
    <property type="evidence" value="ECO:0007669"/>
    <property type="project" value="UniProtKB-UniRule"/>
</dbReference>
<evidence type="ECO:0000256" key="1">
    <source>
        <dbReference type="ARBA" id="ARBA00022723"/>
    </source>
</evidence>
<dbReference type="Pfam" id="PF10609">
    <property type="entry name" value="ParA"/>
    <property type="match status" value="1"/>
</dbReference>
<dbReference type="PROSITE" id="PS01215">
    <property type="entry name" value="MRP"/>
    <property type="match status" value="1"/>
</dbReference>
<keyword evidence="3 6" id="KW-0067">ATP-binding</keyword>
<evidence type="ECO:0000256" key="3">
    <source>
        <dbReference type="ARBA" id="ARBA00022840"/>
    </source>
</evidence>
<dbReference type="CDD" id="cd02037">
    <property type="entry name" value="Mrp_NBP35"/>
    <property type="match status" value="1"/>
</dbReference>
<keyword evidence="6" id="KW-0378">Hydrolase</keyword>
<dbReference type="GO" id="GO:0140663">
    <property type="term" value="F:ATP-dependent FeS chaperone activity"/>
    <property type="evidence" value="ECO:0007669"/>
    <property type="project" value="InterPro"/>
</dbReference>
<dbReference type="Gene3D" id="3.30.420.130">
    <property type="entry name" value="Dinitrogenase iron-molybdenum cofactor biosynthesis domain"/>
    <property type="match status" value="1"/>
</dbReference>
<proteinExistence type="inferred from homology"/>
<dbReference type="InterPro" id="IPR003731">
    <property type="entry name" value="Di-Nase_FeMo-co_biosynth"/>
</dbReference>
<keyword evidence="4 6" id="KW-0408">Iron</keyword>
<evidence type="ECO:0000256" key="2">
    <source>
        <dbReference type="ARBA" id="ARBA00022741"/>
    </source>
</evidence>
<dbReference type="HAMAP" id="MF_02040">
    <property type="entry name" value="Mrp_NBP35"/>
    <property type="match status" value="1"/>
</dbReference>
<comment type="function">
    <text evidence="6">Binds and transfers iron-sulfur (Fe-S) clusters to target apoproteins. Can hydrolyze ATP.</text>
</comment>
<keyword evidence="5 6" id="KW-0411">Iron-sulfur</keyword>
<dbReference type="NCBIfam" id="NF041136">
    <property type="entry name" value="MrpORP"/>
    <property type="match status" value="1"/>
</dbReference>
<dbReference type="AlphaFoldDB" id="A0A2N5ZA52"/>
<dbReference type="InterPro" id="IPR027417">
    <property type="entry name" value="P-loop_NTPase"/>
</dbReference>
<keyword evidence="1 6" id="KW-0479">Metal-binding</keyword>
<name>A0A2N5ZA52_MUIH1</name>
<dbReference type="CDD" id="cd00851">
    <property type="entry name" value="MTH1175"/>
    <property type="match status" value="1"/>
</dbReference>
<evidence type="ECO:0000256" key="4">
    <source>
        <dbReference type="ARBA" id="ARBA00023004"/>
    </source>
</evidence>
<dbReference type="InterPro" id="IPR000808">
    <property type="entry name" value="Mrp-like_CS"/>
</dbReference>
<sequence length="396" mass="43704">MTSCNTNENTYQQDLIDIKEKMSKVKNIILVMSGKGGVGKSTIAVNLAAGLALNGQKIGLFDIDIHGPSVPLMTGVLDKQPVFFDDKIIPLEPFSNFKILSTGMLFDRKSPVIWRGPMKSSAMRQILKQTEWGELDYLVVDCPPGTGDEQLSIIQLVGKESKAVIVTTPQDVSFEDVRKSIVFCDKLNVPVIGVVENMAYFKCPACEEEHVIFSGNSAEKIKLEFDLPILARIPLEPAVSVSTDKGSPFIYFNDKKEEVSQKFRDIVDGVLNSSTKTKENLKMEKKRIAVPSHEGQLCMHFGHCSMFEIFDVEDKKIVDQKSETPPPHEPGVLPKWLSEEHDVNVILAGGMGSRAQSLFTEAGIKVVVGASTQDTKEAVEKYLKGELETGQNACDH</sequence>
<comment type="subunit">
    <text evidence="6">Homodimer.</text>
</comment>
<comment type="similarity">
    <text evidence="6">Belongs to the Mrp/NBP35 ATP-binding proteins family.</text>
</comment>
<dbReference type="EMBL" id="PKTG01000137">
    <property type="protein sequence ID" value="PLX15540.1"/>
    <property type="molecule type" value="Genomic_DNA"/>
</dbReference>
<evidence type="ECO:0000256" key="5">
    <source>
        <dbReference type="ARBA" id="ARBA00023014"/>
    </source>
</evidence>
<accession>A0A2N5ZA52</accession>
<dbReference type="PANTHER" id="PTHR42961:SF2">
    <property type="entry name" value="IRON-SULFUR PROTEIN NUBPL"/>
    <property type="match status" value="1"/>
</dbReference>
<keyword evidence="2 6" id="KW-0547">Nucleotide-binding</keyword>
<evidence type="ECO:0000313" key="8">
    <source>
        <dbReference type="EMBL" id="PLX15540.1"/>
    </source>
</evidence>
<dbReference type="InterPro" id="IPR044304">
    <property type="entry name" value="NUBPL-like"/>
</dbReference>
<evidence type="ECO:0000259" key="7">
    <source>
        <dbReference type="Pfam" id="PF02579"/>
    </source>
</evidence>
<evidence type="ECO:0000313" key="9">
    <source>
        <dbReference type="Proteomes" id="UP000234857"/>
    </source>
</evidence>
<dbReference type="GO" id="GO:0051539">
    <property type="term" value="F:4 iron, 4 sulfur cluster binding"/>
    <property type="evidence" value="ECO:0007669"/>
    <property type="project" value="TreeGrafter"/>
</dbReference>
<dbReference type="FunFam" id="3.40.50.300:FF:001119">
    <property type="entry name" value="Iron-sulfur cluster carrier protein"/>
    <property type="match status" value="1"/>
</dbReference>
<evidence type="ECO:0000256" key="6">
    <source>
        <dbReference type="HAMAP-Rule" id="MF_02040"/>
    </source>
</evidence>
<dbReference type="Gene3D" id="3.40.50.300">
    <property type="entry name" value="P-loop containing nucleotide triphosphate hydrolases"/>
    <property type="match status" value="1"/>
</dbReference>
<feature type="binding site" evidence="6">
    <location>
        <begin position="34"/>
        <end position="41"/>
    </location>
    <ligand>
        <name>ATP</name>
        <dbReference type="ChEBI" id="CHEBI:30616"/>
    </ligand>
</feature>
<dbReference type="SUPFAM" id="SSF53146">
    <property type="entry name" value="Nitrogenase accessory factor-like"/>
    <property type="match status" value="1"/>
</dbReference>
<comment type="caution">
    <text evidence="8">The sequence shown here is derived from an EMBL/GenBank/DDBJ whole genome shotgun (WGS) entry which is preliminary data.</text>
</comment>
<dbReference type="InterPro" id="IPR019591">
    <property type="entry name" value="Mrp/NBP35_ATP-bd"/>
</dbReference>
<protein>
    <recommendedName>
        <fullName evidence="6">Iron-sulfur cluster carrier protein</fullName>
    </recommendedName>
</protein>
<organism evidence="8 9">
    <name type="scientific">Muiribacterium halophilum</name>
    <dbReference type="NCBI Taxonomy" id="2053465"/>
    <lineage>
        <taxon>Bacteria</taxon>
        <taxon>Candidatus Muiribacteriota</taxon>
        <taxon>Candidatus Muiribacteriia</taxon>
        <taxon>Candidatus Muiribacteriales</taxon>
        <taxon>Candidatus Muiribacteriaceae</taxon>
        <taxon>Candidatus Muiribacterium</taxon>
    </lineage>
</organism>
<dbReference type="PANTHER" id="PTHR42961">
    <property type="entry name" value="IRON-SULFUR PROTEIN NUBPL"/>
    <property type="match status" value="1"/>
</dbReference>
<dbReference type="Pfam" id="PF02579">
    <property type="entry name" value="Nitro_FeMo-Co"/>
    <property type="match status" value="1"/>
</dbReference>
<dbReference type="Proteomes" id="UP000234857">
    <property type="component" value="Unassembled WGS sequence"/>
</dbReference>
<dbReference type="InterPro" id="IPR036105">
    <property type="entry name" value="DiNase_FeMo-co_biosyn_sf"/>
</dbReference>
<reference evidence="8 9" key="1">
    <citation type="submission" date="2017-11" db="EMBL/GenBank/DDBJ databases">
        <title>Genome-resolved metagenomics identifies genetic mobility, metabolic interactions, and unexpected diversity in perchlorate-reducing communities.</title>
        <authorList>
            <person name="Barnum T.P."/>
            <person name="Figueroa I.A."/>
            <person name="Carlstrom C.I."/>
            <person name="Lucas L.N."/>
            <person name="Engelbrektson A.L."/>
            <person name="Coates J.D."/>
        </authorList>
    </citation>
    <scope>NUCLEOTIDE SEQUENCE [LARGE SCALE GENOMIC DNA]</scope>
    <source>
        <strain evidence="8">BM706</strain>
    </source>
</reference>
<dbReference type="InterPro" id="IPR033756">
    <property type="entry name" value="YlxH/NBP35"/>
</dbReference>
<feature type="domain" description="Dinitrogenase iron-molybdenum cofactor biosynthesis" evidence="7">
    <location>
        <begin position="294"/>
        <end position="384"/>
    </location>
</feature>